<dbReference type="Proteomes" id="UP000219338">
    <property type="component" value="Unassembled WGS sequence"/>
</dbReference>
<gene>
    <name evidence="1" type="ORF">ARMOST_06659</name>
</gene>
<keyword evidence="2" id="KW-1185">Reference proteome</keyword>
<dbReference type="AlphaFoldDB" id="A0A284R3M2"/>
<dbReference type="OrthoDB" id="10320583at2759"/>
<name>A0A284R3M2_ARMOS</name>
<dbReference type="EMBL" id="FUEG01000004">
    <property type="protein sequence ID" value="SJL03306.1"/>
    <property type="molecule type" value="Genomic_DNA"/>
</dbReference>
<protein>
    <submittedName>
        <fullName evidence="1">Uncharacterized protein</fullName>
    </submittedName>
</protein>
<evidence type="ECO:0000313" key="1">
    <source>
        <dbReference type="EMBL" id="SJL03306.1"/>
    </source>
</evidence>
<accession>A0A284R3M2</accession>
<proteinExistence type="predicted"/>
<organism evidence="1 2">
    <name type="scientific">Armillaria ostoyae</name>
    <name type="common">Armillaria root rot fungus</name>
    <dbReference type="NCBI Taxonomy" id="47428"/>
    <lineage>
        <taxon>Eukaryota</taxon>
        <taxon>Fungi</taxon>
        <taxon>Dikarya</taxon>
        <taxon>Basidiomycota</taxon>
        <taxon>Agaricomycotina</taxon>
        <taxon>Agaricomycetes</taxon>
        <taxon>Agaricomycetidae</taxon>
        <taxon>Agaricales</taxon>
        <taxon>Marasmiineae</taxon>
        <taxon>Physalacriaceae</taxon>
        <taxon>Armillaria</taxon>
    </lineage>
</organism>
<evidence type="ECO:0000313" key="2">
    <source>
        <dbReference type="Proteomes" id="UP000219338"/>
    </source>
</evidence>
<reference evidence="2" key="1">
    <citation type="journal article" date="2017" name="Nat. Ecol. Evol.">
        <title>Genome expansion and lineage-specific genetic innovations in the forest pathogenic fungi Armillaria.</title>
        <authorList>
            <person name="Sipos G."/>
            <person name="Prasanna A.N."/>
            <person name="Walter M.C."/>
            <person name="O'Connor E."/>
            <person name="Balint B."/>
            <person name="Krizsan K."/>
            <person name="Kiss B."/>
            <person name="Hess J."/>
            <person name="Varga T."/>
            <person name="Slot J."/>
            <person name="Riley R."/>
            <person name="Boka B."/>
            <person name="Rigling D."/>
            <person name="Barry K."/>
            <person name="Lee J."/>
            <person name="Mihaltcheva S."/>
            <person name="LaButti K."/>
            <person name="Lipzen A."/>
            <person name="Waldron R."/>
            <person name="Moloney N.M."/>
            <person name="Sperisen C."/>
            <person name="Kredics L."/>
            <person name="Vagvoelgyi C."/>
            <person name="Patrignani A."/>
            <person name="Fitzpatrick D."/>
            <person name="Nagy I."/>
            <person name="Doyle S."/>
            <person name="Anderson J.B."/>
            <person name="Grigoriev I.V."/>
            <person name="Gueldener U."/>
            <person name="Muensterkoetter M."/>
            <person name="Nagy L.G."/>
        </authorList>
    </citation>
    <scope>NUCLEOTIDE SEQUENCE [LARGE SCALE GENOMIC DNA]</scope>
    <source>
        <strain evidence="2">C18/9</strain>
    </source>
</reference>
<sequence>MPSALSSVHQLPPPPLTSTHCSPWVLVATTYIAGLLFRSPQALRLVSQKSGLEVLGEVPPDCDPANFDKWFRQLAGHLDDELNKYKMEERRSGTYELSDDCTISRDQPEYGPTKSTWTISYSTSITLLCSASTACLLPMIFAESSRVIIMADDPTLTTCQFLHLNLPPSLPSKRQAFISPCHILILWSGIVQVGGDRN</sequence>